<sequence length="509" mass="60126">MEFIKKNFHYLLLLSSVFFLGNPAKFPVDDGFFYPQIAYNIVHHGFMGFNDLYLTNGFHPLWMVFCVIAELLNPFDKQFALNILWLFQVIFIFSGFKLLEKTVFKNSELGKILGLAFYTFIFFGIGALYLTEAHLAFFTLSLLLFFVWRKFKNDVVFGFICSLVFLSRLDHIFIIIPFGFFYWNFRNWNYKSLIIILLGFSFLSLPYLLSNIYLFESAVPISGKIKSSFPIITDEIPFGILFKFCFAGCFLYLVFLFLNSKTEQRFLKISFVIGCLLHFFYNIFYQSQIGQWYFVSQFMLFGFFINDISVRFNFSFTRNKVFLTFFSSFLVILICFFGYMKLTTNVSLMSNLFGNDSKVEKKQVDKMKEISEDLTNLIPFKSRIYIYDFPGKFAFYSDLNFIPADALVGNPTFFKDIDNRDFKDYLKKNRINYLLFPSRLAKNEKEIYFMGLNIKKEKSGNVFYIKNTMKKSVTDSLQEKDLLKIKEYENPAKTWQINYDSVSIYKTKF</sequence>
<feature type="transmembrane region" description="Helical" evidence="1">
    <location>
        <begin position="52"/>
        <end position="72"/>
    </location>
</feature>
<proteinExistence type="predicted"/>
<evidence type="ECO:0000313" key="2">
    <source>
        <dbReference type="EMBL" id="MCX8523000.1"/>
    </source>
</evidence>
<reference evidence="2" key="1">
    <citation type="submission" date="2022-10" db="EMBL/GenBank/DDBJ databases">
        <title>Chryseobacterium sp. nov., a novel bacterial species.</title>
        <authorList>
            <person name="Cao Y."/>
        </authorList>
    </citation>
    <scope>NUCLEOTIDE SEQUENCE</scope>
    <source>
        <strain evidence="2">CCTCC AB2015118</strain>
    </source>
</reference>
<feature type="transmembrane region" description="Helical" evidence="1">
    <location>
        <begin position="321"/>
        <end position="340"/>
    </location>
</feature>
<evidence type="ECO:0008006" key="4">
    <source>
        <dbReference type="Google" id="ProtNLM"/>
    </source>
</evidence>
<dbReference type="EMBL" id="JAOVZW010000003">
    <property type="protein sequence ID" value="MCX8523000.1"/>
    <property type="molecule type" value="Genomic_DNA"/>
</dbReference>
<evidence type="ECO:0000313" key="3">
    <source>
        <dbReference type="Proteomes" id="UP001073122"/>
    </source>
</evidence>
<keyword evidence="1" id="KW-1133">Transmembrane helix</keyword>
<dbReference type="Proteomes" id="UP001073122">
    <property type="component" value="Unassembled WGS sequence"/>
</dbReference>
<feature type="transmembrane region" description="Helical" evidence="1">
    <location>
        <begin position="265"/>
        <end position="284"/>
    </location>
</feature>
<keyword evidence="1" id="KW-0472">Membrane</keyword>
<evidence type="ECO:0000256" key="1">
    <source>
        <dbReference type="SAM" id="Phobius"/>
    </source>
</evidence>
<feature type="transmembrane region" description="Helical" evidence="1">
    <location>
        <begin position="193"/>
        <end position="216"/>
    </location>
</feature>
<feature type="transmembrane region" description="Helical" evidence="1">
    <location>
        <begin position="236"/>
        <end position="258"/>
    </location>
</feature>
<comment type="caution">
    <text evidence="2">The sequence shown here is derived from an EMBL/GenBank/DDBJ whole genome shotgun (WGS) entry which is preliminary data.</text>
</comment>
<feature type="transmembrane region" description="Helical" evidence="1">
    <location>
        <begin position="290"/>
        <end position="309"/>
    </location>
</feature>
<name>A0ABT3XLM3_9FLAO</name>
<keyword evidence="1" id="KW-0812">Transmembrane</keyword>
<feature type="transmembrane region" description="Helical" evidence="1">
    <location>
        <begin position="79"/>
        <end position="99"/>
    </location>
</feature>
<feature type="transmembrane region" description="Helical" evidence="1">
    <location>
        <begin position="135"/>
        <end position="151"/>
    </location>
</feature>
<dbReference type="RefSeq" id="WP_267264322.1">
    <property type="nucleotide sequence ID" value="NZ_JAOVZW010000003.1"/>
</dbReference>
<protein>
    <recommendedName>
        <fullName evidence="4">Glycosyltransferase RgtA/B/C/D-like domain-containing protein</fullName>
    </recommendedName>
</protein>
<keyword evidence="3" id="KW-1185">Reference proteome</keyword>
<gene>
    <name evidence="2" type="ORF">OF897_03575</name>
</gene>
<feature type="transmembrane region" description="Helical" evidence="1">
    <location>
        <begin position="157"/>
        <end position="181"/>
    </location>
</feature>
<organism evidence="2 3">
    <name type="scientific">Chryseobacterium formosus</name>
    <dbReference type="NCBI Taxonomy" id="1537363"/>
    <lineage>
        <taxon>Bacteria</taxon>
        <taxon>Pseudomonadati</taxon>
        <taxon>Bacteroidota</taxon>
        <taxon>Flavobacteriia</taxon>
        <taxon>Flavobacteriales</taxon>
        <taxon>Weeksellaceae</taxon>
        <taxon>Chryseobacterium group</taxon>
        <taxon>Chryseobacterium</taxon>
    </lineage>
</organism>
<accession>A0ABT3XLM3</accession>